<proteinExistence type="predicted"/>
<evidence type="ECO:0000313" key="7">
    <source>
        <dbReference type="Proteomes" id="UP000238350"/>
    </source>
</evidence>
<dbReference type="AlphaFoldDB" id="A0A2T0FC62"/>
<keyword evidence="3 5" id="KW-1133">Transmembrane helix</keyword>
<dbReference type="PANTHER" id="PTHR23502">
    <property type="entry name" value="MAJOR FACILITATOR SUPERFAMILY"/>
    <property type="match status" value="1"/>
</dbReference>
<feature type="transmembrane region" description="Helical" evidence="5">
    <location>
        <begin position="405"/>
        <end position="428"/>
    </location>
</feature>
<dbReference type="GeneID" id="36513898"/>
<reference evidence="6 7" key="1">
    <citation type="submission" date="2017-04" db="EMBL/GenBank/DDBJ databases">
        <title>Genome sequencing of [Candida] sorbophila.</title>
        <authorList>
            <person name="Ahn J.O."/>
        </authorList>
    </citation>
    <scope>NUCLEOTIDE SEQUENCE [LARGE SCALE GENOMIC DNA]</scope>
    <source>
        <strain evidence="6 7">DS02</strain>
    </source>
</reference>
<feature type="transmembrane region" description="Helical" evidence="5">
    <location>
        <begin position="146"/>
        <end position="168"/>
    </location>
</feature>
<dbReference type="OrthoDB" id="5215911at2759"/>
<feature type="transmembrane region" description="Helical" evidence="5">
    <location>
        <begin position="350"/>
        <end position="369"/>
    </location>
</feature>
<dbReference type="Pfam" id="PF07690">
    <property type="entry name" value="MFS_1"/>
    <property type="match status" value="1"/>
</dbReference>
<keyword evidence="2 5" id="KW-0812">Transmembrane</keyword>
<feature type="transmembrane region" description="Helical" evidence="5">
    <location>
        <begin position="54"/>
        <end position="74"/>
    </location>
</feature>
<feature type="transmembrane region" description="Helical" evidence="5">
    <location>
        <begin position="500"/>
        <end position="521"/>
    </location>
</feature>
<dbReference type="RefSeq" id="XP_024662475.1">
    <property type="nucleotide sequence ID" value="XM_024806707.1"/>
</dbReference>
<dbReference type="STRING" id="45607.A0A2T0FC62"/>
<evidence type="ECO:0000256" key="5">
    <source>
        <dbReference type="SAM" id="Phobius"/>
    </source>
</evidence>
<dbReference type="InterPro" id="IPR036259">
    <property type="entry name" value="MFS_trans_sf"/>
</dbReference>
<dbReference type="GO" id="GO:0000324">
    <property type="term" value="C:fungal-type vacuole"/>
    <property type="evidence" value="ECO:0007669"/>
    <property type="project" value="TreeGrafter"/>
</dbReference>
<dbReference type="SUPFAM" id="SSF103473">
    <property type="entry name" value="MFS general substrate transporter"/>
    <property type="match status" value="1"/>
</dbReference>
<evidence type="ECO:0000256" key="1">
    <source>
        <dbReference type="ARBA" id="ARBA00004141"/>
    </source>
</evidence>
<comment type="caution">
    <text evidence="6">The sequence shown here is derived from an EMBL/GenBank/DDBJ whole genome shotgun (WGS) entry which is preliminary data.</text>
</comment>
<feature type="transmembrane region" description="Helical" evidence="5">
    <location>
        <begin position="210"/>
        <end position="230"/>
    </location>
</feature>
<sequence>MENRDENHIPGTDFIFKQDIRESDNLRTDGDIVLVPQPTNSPNDPLNWSKPRKYWHMLLVLIVTGLTAATSNSASAAQNSLVDEYGFSWGVFNTGAGVLFIGIGYWTLLSSPSVFLWGSRINYIVGLLLGIIGAAWYANVKTNSDAIWSQLFAGASEAVAEAVAQLSLTQIFFQHQASEALGLYILATSVGTFLGPMIGGYAADNLGWQWVGYLGLITSGFMLVVVYFGLEETYFDRKHYELCHPSPVAQRAAAHTVLEDTNLVGEKKAHGEKPGQEEHHFHPTLIPSSLSAEQSRITTTYDDSVISDSHLEKAEYVDPPKSYWKRIALITPAVNLKGWGFKQYAHRLWLTLRVFSFPAVIYSGLQWGAQDAWLTFYITAEDDYWADAPWHYSDAGVAIMNIPTLIGAVIGCFYGSYCADWFVLWMAHRNKGVREAESRLYFLLLPGLIAPAGMFLFGIGTEHGWSWPLPYVGLGFIGFGWGCAGDISMSYLVDCYPEMVLEGMVGVSVINNTLGMIFSFVCDTWMDASGPQNTFIAIGVLEFFFMVIMSIPMIIWGKSCRKWTRGMYYSFIDARDNLDKYPQTRGDVSAESCSVSSCTGESDCPTTAK</sequence>
<protein>
    <recommendedName>
        <fullName evidence="8">Protein HOL1</fullName>
    </recommendedName>
</protein>
<comment type="subcellular location">
    <subcellularLocation>
        <location evidence="1">Membrane</location>
        <topology evidence="1">Multi-pass membrane protein</topology>
    </subcellularLocation>
</comment>
<feature type="transmembrane region" description="Helical" evidence="5">
    <location>
        <begin position="86"/>
        <end position="109"/>
    </location>
</feature>
<dbReference type="InterPro" id="IPR011701">
    <property type="entry name" value="MFS"/>
</dbReference>
<keyword evidence="4 5" id="KW-0472">Membrane</keyword>
<organism evidence="6 7">
    <name type="scientific">Wickerhamiella sorbophila</name>
    <dbReference type="NCBI Taxonomy" id="45607"/>
    <lineage>
        <taxon>Eukaryota</taxon>
        <taxon>Fungi</taxon>
        <taxon>Dikarya</taxon>
        <taxon>Ascomycota</taxon>
        <taxon>Saccharomycotina</taxon>
        <taxon>Dipodascomycetes</taxon>
        <taxon>Dipodascales</taxon>
        <taxon>Trichomonascaceae</taxon>
        <taxon>Wickerhamiella</taxon>
    </lineage>
</organism>
<feature type="transmembrane region" description="Helical" evidence="5">
    <location>
        <begin position="440"/>
        <end position="459"/>
    </location>
</feature>
<feature type="transmembrane region" description="Helical" evidence="5">
    <location>
        <begin position="533"/>
        <end position="557"/>
    </location>
</feature>
<feature type="transmembrane region" description="Helical" evidence="5">
    <location>
        <begin position="180"/>
        <end position="198"/>
    </location>
</feature>
<evidence type="ECO:0008006" key="8">
    <source>
        <dbReference type="Google" id="ProtNLM"/>
    </source>
</evidence>
<evidence type="ECO:0000313" key="6">
    <source>
        <dbReference type="EMBL" id="PRT52529.1"/>
    </source>
</evidence>
<feature type="transmembrane region" description="Helical" evidence="5">
    <location>
        <begin position="471"/>
        <end position="493"/>
    </location>
</feature>
<evidence type="ECO:0000256" key="3">
    <source>
        <dbReference type="ARBA" id="ARBA00022989"/>
    </source>
</evidence>
<gene>
    <name evidence="6" type="ORF">B9G98_00149</name>
</gene>
<evidence type="ECO:0000256" key="4">
    <source>
        <dbReference type="ARBA" id="ARBA00023136"/>
    </source>
</evidence>
<dbReference type="Proteomes" id="UP000238350">
    <property type="component" value="Unassembled WGS sequence"/>
</dbReference>
<accession>A0A2T0FC62</accession>
<dbReference type="Gene3D" id="1.20.1250.20">
    <property type="entry name" value="MFS general substrate transporter like domains"/>
    <property type="match status" value="1"/>
</dbReference>
<dbReference type="GO" id="GO:0022857">
    <property type="term" value="F:transmembrane transporter activity"/>
    <property type="evidence" value="ECO:0007669"/>
    <property type="project" value="InterPro"/>
</dbReference>
<dbReference type="EMBL" id="NDIQ01000001">
    <property type="protein sequence ID" value="PRT52529.1"/>
    <property type="molecule type" value="Genomic_DNA"/>
</dbReference>
<feature type="transmembrane region" description="Helical" evidence="5">
    <location>
        <begin position="121"/>
        <end position="140"/>
    </location>
</feature>
<evidence type="ECO:0000256" key="2">
    <source>
        <dbReference type="ARBA" id="ARBA00022692"/>
    </source>
</evidence>
<keyword evidence="7" id="KW-1185">Reference proteome</keyword>
<name>A0A2T0FC62_9ASCO</name>
<dbReference type="PANTHER" id="PTHR23502:SF34">
    <property type="entry name" value="PROTEIN HOL1"/>
    <property type="match status" value="1"/>
</dbReference>
<dbReference type="GO" id="GO:0005886">
    <property type="term" value="C:plasma membrane"/>
    <property type="evidence" value="ECO:0007669"/>
    <property type="project" value="TreeGrafter"/>
</dbReference>